<reference evidence="13 14" key="1">
    <citation type="journal article" date="2021" name="Int. J. Syst. Evol. Microbiol.">
        <title>Streptococcus vicugnae sp. nov., isolated from faeces of alpacas (Vicugna pacos) and cattle (Bos taurus), Streptococcus zalophi sp. nov., and Streptococcus pacificus sp. nov., isolated from respiratory tract of California sea lions (Zalophus californianus).</title>
        <authorList>
            <person name="Volokhov D.V."/>
            <person name="Zagorodnyaya T.A."/>
            <person name="Shen Z."/>
            <person name="Blom J."/>
            <person name="Furtak V.A."/>
            <person name="Eisenberg T."/>
            <person name="Fan P."/>
            <person name="Jeong K.C."/>
            <person name="Gao Y."/>
            <person name="Zhang S."/>
            <person name="Amselle M."/>
        </authorList>
    </citation>
    <scope>NUCLEOTIDE SEQUENCE [LARGE SCALE GENOMIC DNA]</scope>
    <source>
        <strain evidence="14">CSL7508-lung</strain>
    </source>
</reference>
<evidence type="ECO:0000313" key="14">
    <source>
        <dbReference type="Proteomes" id="UP000644875"/>
    </source>
</evidence>
<sequence>MIKDFFKEYFVWYALYLLLVITFLFTFFLYHLSLDYFVTSLLFTTTLLSIVSLWQFSVYYRKRQELATNILLGKDSLLNSPLEKAFLEHYFALEKEQLQELSQYRRRERNLQNLVKMWSHQMKVPLSAISLMTQTNQLKPQDINRQLLSLDNYVDTLINYLKFHHHQSDFRFERIHLKEVVVEIIKKYRLLFLHKEIDIEIIGDWEIKSDQKWLTFAVTQLIDNALKYTKKGGKITIKMENSLIIEDTGIGILKEDIPRLFEEGFTGYNGREYQKATGLGLYMTKRILDDLELNIAIVSEIDKGTKVIIKK</sequence>
<dbReference type="GO" id="GO:0016036">
    <property type="term" value="P:cellular response to phosphate starvation"/>
    <property type="evidence" value="ECO:0007669"/>
    <property type="project" value="TreeGrafter"/>
</dbReference>
<dbReference type="SUPFAM" id="SSF55874">
    <property type="entry name" value="ATPase domain of HSP90 chaperone/DNA topoisomerase II/histidine kinase"/>
    <property type="match status" value="1"/>
</dbReference>
<keyword evidence="14" id="KW-1185">Reference proteome</keyword>
<evidence type="ECO:0000256" key="7">
    <source>
        <dbReference type="ARBA" id="ARBA00022777"/>
    </source>
</evidence>
<accession>A0A934P9J1</accession>
<dbReference type="RefSeq" id="WP_199567388.1">
    <property type="nucleotide sequence ID" value="NZ_JAENBP010000002.1"/>
</dbReference>
<evidence type="ECO:0000256" key="10">
    <source>
        <dbReference type="ARBA" id="ARBA00023136"/>
    </source>
</evidence>
<dbReference type="EMBL" id="JAENBP010000002">
    <property type="protein sequence ID" value="MBJ8349462.1"/>
    <property type="molecule type" value="Genomic_DNA"/>
</dbReference>
<dbReference type="GO" id="GO:0004721">
    <property type="term" value="F:phosphoprotein phosphatase activity"/>
    <property type="evidence" value="ECO:0007669"/>
    <property type="project" value="TreeGrafter"/>
</dbReference>
<feature type="transmembrane region" description="Helical" evidence="11">
    <location>
        <begin position="9"/>
        <end position="30"/>
    </location>
</feature>
<evidence type="ECO:0000256" key="9">
    <source>
        <dbReference type="ARBA" id="ARBA00023012"/>
    </source>
</evidence>
<keyword evidence="10 11" id="KW-0472">Membrane</keyword>
<dbReference type="Pfam" id="PF02518">
    <property type="entry name" value="HATPase_c"/>
    <property type="match status" value="1"/>
</dbReference>
<evidence type="ECO:0000256" key="2">
    <source>
        <dbReference type="ARBA" id="ARBA00004651"/>
    </source>
</evidence>
<dbReference type="InterPro" id="IPR005467">
    <property type="entry name" value="His_kinase_dom"/>
</dbReference>
<dbReference type="EC" id="2.7.13.3" evidence="3"/>
<name>A0A934P9J1_9STRE</name>
<evidence type="ECO:0000313" key="13">
    <source>
        <dbReference type="EMBL" id="MBJ8349462.1"/>
    </source>
</evidence>
<dbReference type="InterPro" id="IPR050351">
    <property type="entry name" value="BphY/WalK/GraS-like"/>
</dbReference>
<dbReference type="GO" id="GO:0005886">
    <property type="term" value="C:plasma membrane"/>
    <property type="evidence" value="ECO:0007669"/>
    <property type="project" value="UniProtKB-SubCell"/>
</dbReference>
<dbReference type="PROSITE" id="PS50109">
    <property type="entry name" value="HIS_KIN"/>
    <property type="match status" value="1"/>
</dbReference>
<dbReference type="Gene3D" id="3.30.565.10">
    <property type="entry name" value="Histidine kinase-like ATPase, C-terminal domain"/>
    <property type="match status" value="1"/>
</dbReference>
<comment type="subcellular location">
    <subcellularLocation>
        <location evidence="2">Cell membrane</location>
        <topology evidence="2">Multi-pass membrane protein</topology>
    </subcellularLocation>
</comment>
<keyword evidence="7 13" id="KW-0418">Kinase</keyword>
<evidence type="ECO:0000256" key="4">
    <source>
        <dbReference type="ARBA" id="ARBA00022475"/>
    </source>
</evidence>
<evidence type="ECO:0000256" key="5">
    <source>
        <dbReference type="ARBA" id="ARBA00022679"/>
    </source>
</evidence>
<gene>
    <name evidence="13" type="ORF">JHK64_02285</name>
</gene>
<evidence type="ECO:0000256" key="11">
    <source>
        <dbReference type="SAM" id="Phobius"/>
    </source>
</evidence>
<keyword evidence="6 11" id="KW-0812">Transmembrane</keyword>
<protein>
    <recommendedName>
        <fullName evidence="3">histidine kinase</fullName>
        <ecNumber evidence="3">2.7.13.3</ecNumber>
    </recommendedName>
</protein>
<evidence type="ECO:0000259" key="12">
    <source>
        <dbReference type="PROSITE" id="PS50109"/>
    </source>
</evidence>
<keyword evidence="9" id="KW-0902">Two-component regulatory system</keyword>
<keyword evidence="4" id="KW-1003">Cell membrane</keyword>
<dbReference type="PANTHER" id="PTHR45453">
    <property type="entry name" value="PHOSPHATE REGULON SENSOR PROTEIN PHOR"/>
    <property type="match status" value="1"/>
</dbReference>
<dbReference type="Proteomes" id="UP000644875">
    <property type="component" value="Unassembled WGS sequence"/>
</dbReference>
<feature type="domain" description="Histidine kinase" evidence="12">
    <location>
        <begin position="117"/>
        <end position="311"/>
    </location>
</feature>
<dbReference type="InterPro" id="IPR036890">
    <property type="entry name" value="HATPase_C_sf"/>
</dbReference>
<feature type="transmembrane region" description="Helical" evidence="11">
    <location>
        <begin position="36"/>
        <end position="56"/>
    </location>
</feature>
<comment type="caution">
    <text evidence="13">The sequence shown here is derived from an EMBL/GenBank/DDBJ whole genome shotgun (WGS) entry which is preliminary data.</text>
</comment>
<dbReference type="AlphaFoldDB" id="A0A934P9J1"/>
<comment type="catalytic activity">
    <reaction evidence="1">
        <text>ATP + protein L-histidine = ADP + protein N-phospho-L-histidine.</text>
        <dbReference type="EC" id="2.7.13.3"/>
    </reaction>
</comment>
<dbReference type="InterPro" id="IPR003594">
    <property type="entry name" value="HATPase_dom"/>
</dbReference>
<organism evidence="13 14">
    <name type="scientific">Streptococcus zalophi</name>
    <dbReference type="NCBI Taxonomy" id="640031"/>
    <lineage>
        <taxon>Bacteria</taxon>
        <taxon>Bacillati</taxon>
        <taxon>Bacillota</taxon>
        <taxon>Bacilli</taxon>
        <taxon>Lactobacillales</taxon>
        <taxon>Streptococcaceae</taxon>
        <taxon>Streptococcus</taxon>
    </lineage>
</organism>
<evidence type="ECO:0000256" key="6">
    <source>
        <dbReference type="ARBA" id="ARBA00022692"/>
    </source>
</evidence>
<proteinExistence type="predicted"/>
<evidence type="ECO:0000256" key="8">
    <source>
        <dbReference type="ARBA" id="ARBA00022989"/>
    </source>
</evidence>
<dbReference type="PANTHER" id="PTHR45453:SF2">
    <property type="entry name" value="HISTIDINE KINASE"/>
    <property type="match status" value="1"/>
</dbReference>
<evidence type="ECO:0000256" key="3">
    <source>
        <dbReference type="ARBA" id="ARBA00012438"/>
    </source>
</evidence>
<dbReference type="SMART" id="SM00387">
    <property type="entry name" value="HATPase_c"/>
    <property type="match status" value="1"/>
</dbReference>
<keyword evidence="5" id="KW-0808">Transferase</keyword>
<evidence type="ECO:0000256" key="1">
    <source>
        <dbReference type="ARBA" id="ARBA00000085"/>
    </source>
</evidence>
<keyword evidence="8 11" id="KW-1133">Transmembrane helix</keyword>
<dbReference type="GO" id="GO:0000155">
    <property type="term" value="F:phosphorelay sensor kinase activity"/>
    <property type="evidence" value="ECO:0007669"/>
    <property type="project" value="TreeGrafter"/>
</dbReference>